<dbReference type="Proteomes" id="UP000663845">
    <property type="component" value="Unassembled WGS sequence"/>
</dbReference>
<name>A0A815F3N9_9BILA</name>
<dbReference type="EMBL" id="CAJNOG010000627">
    <property type="protein sequence ID" value="CAF1319889.1"/>
    <property type="molecule type" value="Genomic_DNA"/>
</dbReference>
<proteinExistence type="predicted"/>
<evidence type="ECO:0000313" key="2">
    <source>
        <dbReference type="EMBL" id="CAF4031861.1"/>
    </source>
</evidence>
<protein>
    <submittedName>
        <fullName evidence="1">Uncharacterized protein</fullName>
    </submittedName>
</protein>
<accession>A0A815F3N9</accession>
<evidence type="ECO:0000313" key="3">
    <source>
        <dbReference type="Proteomes" id="UP000663845"/>
    </source>
</evidence>
<reference evidence="1" key="1">
    <citation type="submission" date="2021-02" db="EMBL/GenBank/DDBJ databases">
        <authorList>
            <person name="Nowell W R."/>
        </authorList>
    </citation>
    <scope>NUCLEOTIDE SEQUENCE</scope>
</reference>
<organism evidence="1 3">
    <name type="scientific">Adineta steineri</name>
    <dbReference type="NCBI Taxonomy" id="433720"/>
    <lineage>
        <taxon>Eukaryota</taxon>
        <taxon>Metazoa</taxon>
        <taxon>Spiralia</taxon>
        <taxon>Gnathifera</taxon>
        <taxon>Rotifera</taxon>
        <taxon>Eurotatoria</taxon>
        <taxon>Bdelloidea</taxon>
        <taxon>Adinetida</taxon>
        <taxon>Adinetidae</taxon>
        <taxon>Adineta</taxon>
    </lineage>
</organism>
<evidence type="ECO:0000313" key="1">
    <source>
        <dbReference type="EMBL" id="CAF1319889.1"/>
    </source>
</evidence>
<dbReference type="EMBL" id="CAJOAZ010003861">
    <property type="protein sequence ID" value="CAF4031861.1"/>
    <property type="molecule type" value="Genomic_DNA"/>
</dbReference>
<gene>
    <name evidence="1" type="ORF">JYZ213_LOCUS33341</name>
    <name evidence="2" type="ORF">OXD698_LOCUS31355</name>
</gene>
<comment type="caution">
    <text evidence="1">The sequence shown here is derived from an EMBL/GenBank/DDBJ whole genome shotgun (WGS) entry which is preliminary data.</text>
</comment>
<dbReference type="AlphaFoldDB" id="A0A815F3N9"/>
<sequence>MPRHNHDGTTEIEDNDNIYYDVQAEPSYFVSTTQKYIGNTTRFLHVRRSEWESCTTCQHKHSIKSSGENQSHSYVATSSKISLSPSFYALVYIMKL</sequence>
<dbReference type="Proteomes" id="UP000663844">
    <property type="component" value="Unassembled WGS sequence"/>
</dbReference>